<reference evidence="4 5" key="1">
    <citation type="submission" date="2020-08" db="EMBL/GenBank/DDBJ databases">
        <title>Genomic Encyclopedia of Type Strains, Phase IV (KMG-IV): sequencing the most valuable type-strain genomes for metagenomic binning, comparative biology and taxonomic classification.</title>
        <authorList>
            <person name="Goeker M."/>
        </authorList>
    </citation>
    <scope>NUCLEOTIDE SEQUENCE [LARGE SCALE GENOMIC DNA]</scope>
    <source>
        <strain evidence="4 5">DSM 25481</strain>
    </source>
</reference>
<feature type="domain" description="HTH cro/C1-type" evidence="3">
    <location>
        <begin position="30"/>
        <end position="84"/>
    </location>
</feature>
<dbReference type="Gene3D" id="1.10.260.40">
    <property type="entry name" value="lambda repressor-like DNA-binding domains"/>
    <property type="match status" value="1"/>
</dbReference>
<gene>
    <name evidence="4" type="ORF">GGR24_001988</name>
</gene>
<dbReference type="Proteomes" id="UP000528964">
    <property type="component" value="Unassembled WGS sequence"/>
</dbReference>
<dbReference type="PROSITE" id="PS50943">
    <property type="entry name" value="HTH_CROC1"/>
    <property type="match status" value="1"/>
</dbReference>
<evidence type="ECO:0000256" key="2">
    <source>
        <dbReference type="SAM" id="MobiDB-lite"/>
    </source>
</evidence>
<dbReference type="PANTHER" id="PTHR46797:SF1">
    <property type="entry name" value="METHYLPHOSPHONATE SYNTHASE"/>
    <property type="match status" value="1"/>
</dbReference>
<dbReference type="SUPFAM" id="SSF47413">
    <property type="entry name" value="lambda repressor-like DNA-binding domains"/>
    <property type="match status" value="1"/>
</dbReference>
<evidence type="ECO:0000313" key="4">
    <source>
        <dbReference type="EMBL" id="MBB3973331.1"/>
    </source>
</evidence>
<sequence length="207" mass="22195">MVKNRVARGAAEAAAGDAGGGRPIPIGPRVRHLRQLKGLRLKDLAVAAGCSESLLSRIENDLVTPSLSTIHRICKALAVNVSALVDPVEQRVCTTYGPDDRPRTSHGRAGEGDGSLCETLTPFGAERMLEGLLLELPGGGPLCGPFEHAGEEVGYVLEGELELFVEGERHQLPAGHSFFFSSSRPHSYRAHGPRSCRVLWINTPPTF</sequence>
<dbReference type="SUPFAM" id="SSF51182">
    <property type="entry name" value="RmlC-like cupins"/>
    <property type="match status" value="1"/>
</dbReference>
<dbReference type="Gene3D" id="2.60.120.10">
    <property type="entry name" value="Jelly Rolls"/>
    <property type="match status" value="1"/>
</dbReference>
<organism evidence="4 5">
    <name type="scientific">Hansschlegelia beijingensis</name>
    <dbReference type="NCBI Taxonomy" id="1133344"/>
    <lineage>
        <taxon>Bacteria</taxon>
        <taxon>Pseudomonadati</taxon>
        <taxon>Pseudomonadota</taxon>
        <taxon>Alphaproteobacteria</taxon>
        <taxon>Hyphomicrobiales</taxon>
        <taxon>Methylopilaceae</taxon>
        <taxon>Hansschlegelia</taxon>
    </lineage>
</organism>
<dbReference type="GO" id="GO:0005829">
    <property type="term" value="C:cytosol"/>
    <property type="evidence" value="ECO:0007669"/>
    <property type="project" value="TreeGrafter"/>
</dbReference>
<dbReference type="InterPro" id="IPR013096">
    <property type="entry name" value="Cupin_2"/>
</dbReference>
<evidence type="ECO:0000259" key="3">
    <source>
        <dbReference type="PROSITE" id="PS50943"/>
    </source>
</evidence>
<protein>
    <submittedName>
        <fullName evidence="4">Transcriptional regulator with XRE-family HTH domain</fullName>
    </submittedName>
</protein>
<proteinExistence type="predicted"/>
<dbReference type="InterPro" id="IPR010982">
    <property type="entry name" value="Lambda_DNA-bd_dom_sf"/>
</dbReference>
<dbReference type="InterPro" id="IPR001387">
    <property type="entry name" value="Cro/C1-type_HTH"/>
</dbReference>
<dbReference type="EMBL" id="JACIDR010000002">
    <property type="protein sequence ID" value="MBB3973331.1"/>
    <property type="molecule type" value="Genomic_DNA"/>
</dbReference>
<dbReference type="InterPro" id="IPR011051">
    <property type="entry name" value="RmlC_Cupin_sf"/>
</dbReference>
<dbReference type="InterPro" id="IPR050807">
    <property type="entry name" value="TransReg_Diox_bact_type"/>
</dbReference>
<dbReference type="SMART" id="SM00530">
    <property type="entry name" value="HTH_XRE"/>
    <property type="match status" value="1"/>
</dbReference>
<dbReference type="InterPro" id="IPR014710">
    <property type="entry name" value="RmlC-like_jellyroll"/>
</dbReference>
<dbReference type="AlphaFoldDB" id="A0A7W6D2A7"/>
<dbReference type="CDD" id="cd02209">
    <property type="entry name" value="cupin_XRE_C"/>
    <property type="match status" value="1"/>
</dbReference>
<feature type="region of interest" description="Disordered" evidence="2">
    <location>
        <begin position="1"/>
        <end position="26"/>
    </location>
</feature>
<dbReference type="GO" id="GO:0003677">
    <property type="term" value="F:DNA binding"/>
    <property type="evidence" value="ECO:0007669"/>
    <property type="project" value="UniProtKB-KW"/>
</dbReference>
<comment type="caution">
    <text evidence="4">The sequence shown here is derived from an EMBL/GenBank/DDBJ whole genome shotgun (WGS) entry which is preliminary data.</text>
</comment>
<dbReference type="PANTHER" id="PTHR46797">
    <property type="entry name" value="HTH-TYPE TRANSCRIPTIONAL REGULATOR"/>
    <property type="match status" value="1"/>
</dbReference>
<dbReference type="GO" id="GO:0003700">
    <property type="term" value="F:DNA-binding transcription factor activity"/>
    <property type="evidence" value="ECO:0007669"/>
    <property type="project" value="TreeGrafter"/>
</dbReference>
<keyword evidence="5" id="KW-1185">Reference proteome</keyword>
<accession>A0A7W6D2A7</accession>
<feature type="compositionally biased region" description="Low complexity" evidence="2">
    <location>
        <begin position="7"/>
        <end position="16"/>
    </location>
</feature>
<keyword evidence="1" id="KW-0238">DNA-binding</keyword>
<name>A0A7W6D2A7_9HYPH</name>
<evidence type="ECO:0000256" key="1">
    <source>
        <dbReference type="ARBA" id="ARBA00023125"/>
    </source>
</evidence>
<evidence type="ECO:0000313" key="5">
    <source>
        <dbReference type="Proteomes" id="UP000528964"/>
    </source>
</evidence>
<dbReference type="Pfam" id="PF13560">
    <property type="entry name" value="HTH_31"/>
    <property type="match status" value="1"/>
</dbReference>
<dbReference type="CDD" id="cd00093">
    <property type="entry name" value="HTH_XRE"/>
    <property type="match status" value="1"/>
</dbReference>
<dbReference type="RefSeq" id="WP_183395164.1">
    <property type="nucleotide sequence ID" value="NZ_JACIDR010000002.1"/>
</dbReference>
<feature type="compositionally biased region" description="Basic and acidic residues" evidence="2">
    <location>
        <begin position="98"/>
        <end position="111"/>
    </location>
</feature>
<dbReference type="Pfam" id="PF07883">
    <property type="entry name" value="Cupin_2"/>
    <property type="match status" value="1"/>
</dbReference>
<feature type="region of interest" description="Disordered" evidence="2">
    <location>
        <begin position="94"/>
        <end position="115"/>
    </location>
</feature>